<proteinExistence type="predicted"/>
<reference evidence="2" key="1">
    <citation type="submission" date="2017-04" db="EMBL/GenBank/DDBJ databases">
        <title>Genome evolution of the luminous symbionts of deep sea anglerfish.</title>
        <authorList>
            <person name="Hendry T.A."/>
        </authorList>
    </citation>
    <scope>NUCLEOTIDE SEQUENCE [LARGE SCALE GENOMIC DNA]</scope>
</reference>
<evidence type="ECO:0000313" key="2">
    <source>
        <dbReference type="Proteomes" id="UP000219020"/>
    </source>
</evidence>
<name>A0A2A5T6G6_9GAMM</name>
<accession>A0A2A5T6G6</accession>
<gene>
    <name evidence="1" type="ORF">BTN49_0768</name>
</gene>
<dbReference type="EMBL" id="NBYY01000009">
    <property type="protein sequence ID" value="PCS23799.1"/>
    <property type="molecule type" value="Genomic_DNA"/>
</dbReference>
<sequence length="45" mass="4865">MCHQFCWAHVTCNLQQMAEHSGGGLTSHISKRLVLPSGISNSALL</sequence>
<dbReference type="AlphaFoldDB" id="A0A2A5T6G6"/>
<keyword evidence="2" id="KW-1185">Reference proteome</keyword>
<protein>
    <submittedName>
        <fullName evidence="1">Uncharacterized protein</fullName>
    </submittedName>
</protein>
<comment type="caution">
    <text evidence="1">The sequence shown here is derived from an EMBL/GenBank/DDBJ whole genome shotgun (WGS) entry which is preliminary data.</text>
</comment>
<evidence type="ECO:0000313" key="1">
    <source>
        <dbReference type="EMBL" id="PCS23799.1"/>
    </source>
</evidence>
<organism evidence="1 2">
    <name type="scientific">Candidatus Enterovibrio escicola</name>
    <dbReference type="NCBI Taxonomy" id="1927127"/>
    <lineage>
        <taxon>Bacteria</taxon>
        <taxon>Pseudomonadati</taxon>
        <taxon>Pseudomonadota</taxon>
        <taxon>Gammaproteobacteria</taxon>
        <taxon>Vibrionales</taxon>
        <taxon>Vibrionaceae</taxon>
        <taxon>Enterovibrio</taxon>
    </lineage>
</organism>
<dbReference type="Proteomes" id="UP000219020">
    <property type="component" value="Unassembled WGS sequence"/>
</dbReference>